<evidence type="ECO:0000256" key="1">
    <source>
        <dbReference type="ARBA" id="ARBA00004229"/>
    </source>
</evidence>
<keyword evidence="3" id="KW-0150">Chloroplast</keyword>
<evidence type="ECO:0000256" key="3">
    <source>
        <dbReference type="ARBA" id="ARBA00022528"/>
    </source>
</evidence>
<dbReference type="Pfam" id="PF01764">
    <property type="entry name" value="Lipase_3"/>
    <property type="match status" value="1"/>
</dbReference>
<keyword evidence="7" id="KW-0442">Lipid degradation</keyword>
<keyword evidence="8" id="KW-0443">Lipid metabolism</keyword>
<evidence type="ECO:0000256" key="9">
    <source>
        <dbReference type="SAM" id="MobiDB-lite"/>
    </source>
</evidence>
<evidence type="ECO:0000256" key="2">
    <source>
        <dbReference type="ARBA" id="ARBA00010701"/>
    </source>
</evidence>
<dbReference type="InterPro" id="IPR029058">
    <property type="entry name" value="AB_hydrolase_fold"/>
</dbReference>
<protein>
    <submittedName>
        <fullName evidence="11">Early-responsive to dehydration stress protein (ERD4) isoform 1</fullName>
    </submittedName>
</protein>
<feature type="domain" description="Fungal lipase-type" evidence="10">
    <location>
        <begin position="173"/>
        <end position="245"/>
    </location>
</feature>
<dbReference type="SUPFAM" id="SSF53474">
    <property type="entry name" value="alpha/beta-Hydrolases"/>
    <property type="match status" value="1"/>
</dbReference>
<name>A0A6A3BGT8_HIBSY</name>
<keyword evidence="5" id="KW-0378">Hydrolase</keyword>
<keyword evidence="6" id="KW-0809">Transit peptide</keyword>
<dbReference type="GO" id="GO:0047714">
    <property type="term" value="F:galactolipase activity"/>
    <property type="evidence" value="ECO:0007669"/>
    <property type="project" value="UniProtKB-ARBA"/>
</dbReference>
<evidence type="ECO:0000256" key="4">
    <source>
        <dbReference type="ARBA" id="ARBA00022640"/>
    </source>
</evidence>
<dbReference type="AlphaFoldDB" id="A0A6A3BGT8"/>
<dbReference type="GO" id="GO:0009507">
    <property type="term" value="C:chloroplast"/>
    <property type="evidence" value="ECO:0007669"/>
    <property type="project" value="UniProtKB-SubCell"/>
</dbReference>
<reference evidence="11" key="1">
    <citation type="submission" date="2019-09" db="EMBL/GenBank/DDBJ databases">
        <title>Draft genome information of white flower Hibiscus syriacus.</title>
        <authorList>
            <person name="Kim Y.-M."/>
        </authorList>
    </citation>
    <scope>NUCLEOTIDE SEQUENCE [LARGE SCALE GENOMIC DNA]</scope>
    <source>
        <strain evidence="11">YM2019G1</strain>
    </source>
</reference>
<proteinExistence type="inferred from homology"/>
<dbReference type="Proteomes" id="UP000436088">
    <property type="component" value="Unassembled WGS sequence"/>
</dbReference>
<dbReference type="GO" id="GO:0016042">
    <property type="term" value="P:lipid catabolic process"/>
    <property type="evidence" value="ECO:0007669"/>
    <property type="project" value="UniProtKB-KW"/>
</dbReference>
<dbReference type="Gene3D" id="3.40.50.1820">
    <property type="entry name" value="alpha/beta hydrolase"/>
    <property type="match status" value="1"/>
</dbReference>
<comment type="subcellular location">
    <subcellularLocation>
        <location evidence="1">Plastid</location>
        <location evidence="1">Chloroplast</location>
    </subcellularLocation>
</comment>
<keyword evidence="12" id="KW-1185">Reference proteome</keyword>
<dbReference type="PANTHER" id="PTHR31403:SF13">
    <property type="entry name" value="ALPHA_BETA-HYDROLASES SUPERFAMILY PROTEIN"/>
    <property type="match status" value="1"/>
</dbReference>
<evidence type="ECO:0000256" key="7">
    <source>
        <dbReference type="ARBA" id="ARBA00022963"/>
    </source>
</evidence>
<comment type="similarity">
    <text evidence="2">Belongs to the AB hydrolase superfamily. Lipase family.</text>
</comment>
<evidence type="ECO:0000313" key="12">
    <source>
        <dbReference type="Proteomes" id="UP000436088"/>
    </source>
</evidence>
<dbReference type="InterPro" id="IPR002921">
    <property type="entry name" value="Fungal_lipase-type"/>
</dbReference>
<accession>A0A6A3BGT8</accession>
<evidence type="ECO:0000313" key="11">
    <source>
        <dbReference type="EMBL" id="KAE8715355.1"/>
    </source>
</evidence>
<organism evidence="11 12">
    <name type="scientific">Hibiscus syriacus</name>
    <name type="common">Rose of Sharon</name>
    <dbReference type="NCBI Taxonomy" id="106335"/>
    <lineage>
        <taxon>Eukaryota</taxon>
        <taxon>Viridiplantae</taxon>
        <taxon>Streptophyta</taxon>
        <taxon>Embryophyta</taxon>
        <taxon>Tracheophyta</taxon>
        <taxon>Spermatophyta</taxon>
        <taxon>Magnoliopsida</taxon>
        <taxon>eudicotyledons</taxon>
        <taxon>Gunneridae</taxon>
        <taxon>Pentapetalae</taxon>
        <taxon>rosids</taxon>
        <taxon>malvids</taxon>
        <taxon>Malvales</taxon>
        <taxon>Malvaceae</taxon>
        <taxon>Malvoideae</taxon>
        <taxon>Hibiscus</taxon>
    </lineage>
</organism>
<evidence type="ECO:0000256" key="5">
    <source>
        <dbReference type="ARBA" id="ARBA00022801"/>
    </source>
</evidence>
<comment type="caution">
    <text evidence="11">The sequence shown here is derived from an EMBL/GenBank/DDBJ whole genome shotgun (WGS) entry which is preliminary data.</text>
</comment>
<dbReference type="EMBL" id="VEPZ02000861">
    <property type="protein sequence ID" value="KAE8715355.1"/>
    <property type="molecule type" value="Genomic_DNA"/>
</dbReference>
<evidence type="ECO:0000259" key="10">
    <source>
        <dbReference type="Pfam" id="PF01764"/>
    </source>
</evidence>
<keyword evidence="4" id="KW-0934">Plastid</keyword>
<gene>
    <name evidence="11" type="ORF">F3Y22_tig00110174pilonHSYRG00119</name>
</gene>
<dbReference type="GO" id="GO:0008970">
    <property type="term" value="F:phospholipase A1 activity"/>
    <property type="evidence" value="ECO:0007669"/>
    <property type="project" value="UniProtKB-ARBA"/>
</dbReference>
<dbReference type="PANTHER" id="PTHR31403">
    <property type="entry name" value="PHOSPHOLIPASE A1-IBETA2, CHLOROPLASTIC"/>
    <property type="match status" value="1"/>
</dbReference>
<evidence type="ECO:0000256" key="8">
    <source>
        <dbReference type="ARBA" id="ARBA00023098"/>
    </source>
</evidence>
<evidence type="ECO:0000256" key="6">
    <source>
        <dbReference type="ARBA" id="ARBA00022946"/>
    </source>
</evidence>
<sequence length="272" mass="32051">MQLSPMRNVKRQKTEKPRTKRVWRLKVNKKKKKKKTFRPTVPLAQLIQLPLTAADFIDHGDAMTPSKSPIENISTQWRELHGLHNWDGLIEPLHPWLRQEVVKYNRHKLFEELGLTKHGYKVTKYIYAMSRVDVPKWLERTYCSWSKNSNWMGYDEVSGDAETARIGRRDILVAWRGTVAPTEWYSDLRTSLQPLGKTNIKVQRGFLSIYSYKGEFTRYNKLNASEQIMEELIEDVQAEDPKEVIMFTETNDQTSRFPKAILSTNKYKFRDL</sequence>
<feature type="region of interest" description="Disordered" evidence="9">
    <location>
        <begin position="1"/>
        <end position="20"/>
    </location>
</feature>